<evidence type="ECO:0000256" key="1">
    <source>
        <dbReference type="SAM" id="SignalP"/>
    </source>
</evidence>
<evidence type="ECO:0000313" key="5">
    <source>
        <dbReference type="Proteomes" id="UP000837205"/>
    </source>
</evidence>
<name>A0A9N8CQE6_9ENTR</name>
<dbReference type="EMBL" id="CAIIUA010000001">
    <property type="protein sequence ID" value="CAC9224830.1"/>
    <property type="molecule type" value="Genomic_DNA"/>
</dbReference>
<organism evidence="2 4">
    <name type="scientific">Citrobacter werkmanii</name>
    <dbReference type="NCBI Taxonomy" id="67827"/>
    <lineage>
        <taxon>Bacteria</taxon>
        <taxon>Pseudomonadati</taxon>
        <taxon>Pseudomonadota</taxon>
        <taxon>Gammaproteobacteria</taxon>
        <taxon>Enterobacterales</taxon>
        <taxon>Enterobacteriaceae</taxon>
        <taxon>Citrobacter</taxon>
        <taxon>Citrobacter freundii complex</taxon>
    </lineage>
</organism>
<evidence type="ECO:0000313" key="4">
    <source>
        <dbReference type="Proteomes" id="UP000834503"/>
    </source>
</evidence>
<dbReference type="AlphaFoldDB" id="A0A9N8CQE6"/>
<comment type="caution">
    <text evidence="2">The sequence shown here is derived from an EMBL/GenBank/DDBJ whole genome shotgun (WGS) entry which is preliminary data.</text>
</comment>
<accession>A0A9N8CQE6</accession>
<dbReference type="RefSeq" id="WP_069323954.1">
    <property type="nucleotide sequence ID" value="NZ_CAHPQT010000003.1"/>
</dbReference>
<feature type="signal peptide" evidence="1">
    <location>
        <begin position="1"/>
        <end position="19"/>
    </location>
</feature>
<dbReference type="Proteomes" id="UP000834503">
    <property type="component" value="Unassembled WGS sequence"/>
</dbReference>
<keyword evidence="1" id="KW-0732">Signal</keyword>
<evidence type="ECO:0000313" key="3">
    <source>
        <dbReference type="EMBL" id="CAC9224830.1"/>
    </source>
</evidence>
<reference evidence="2" key="1">
    <citation type="submission" date="2020-05" db="EMBL/GenBank/DDBJ databases">
        <authorList>
            <person name="Delgado-Blas J."/>
        </authorList>
    </citation>
    <scope>NUCLEOTIDE SEQUENCE</scope>
    <source>
        <strain evidence="2">BB1459</strain>
        <strain evidence="3">BB1480</strain>
    </source>
</reference>
<feature type="chain" id="PRO_5040179339" evidence="1">
    <location>
        <begin position="20"/>
        <end position="360"/>
    </location>
</feature>
<proteinExistence type="predicted"/>
<keyword evidence="5" id="KW-1185">Reference proteome</keyword>
<sequence length="360" mass="40156">MKGYLSAIAFLLFSTGVAATQLTTKSIEYHYPNSTEIQYRLPWFTSPDNPAIAKRINDYLFSSLLNHLPGKDPQATLNQLVKAGLDGTENLDYTVEYRKGDILTINIFAEGCGAYCESYDSPMSFDLTSGSKIAISDVVIADALPQLNDQIRQDIRTRIATFVAQQKALPVAEQRIDEDQVVDYGEFYSTCYVSTIDGIDYTDRFSIKDNKLVFLNGRCSNHASRALDDLGDFTTSIAVSKLKDTLTPYGRRLLLVEGQQPVSPEPELSGKLLYGTLGKNTRILLNVTCGSEYIRGAYFYEKFGAPIALSGKCTATDKRHYELTTAEQDVRKETFTLDLIDGHYQGVWESNGKTLPVRFE</sequence>
<evidence type="ECO:0000313" key="2">
    <source>
        <dbReference type="EMBL" id="CAB5527247.1"/>
    </source>
</evidence>
<gene>
    <name evidence="2" type="ORF">GHA_00850</name>
    <name evidence="3" type="ORF">TML_03806</name>
</gene>
<dbReference type="EMBL" id="CAHPQX010000003">
    <property type="protein sequence ID" value="CAB5527247.1"/>
    <property type="molecule type" value="Genomic_DNA"/>
</dbReference>
<protein>
    <submittedName>
        <fullName evidence="2">Protein of uncharacterized function (DUF3298)</fullName>
    </submittedName>
</protein>
<dbReference type="Proteomes" id="UP000837205">
    <property type="component" value="Unassembled WGS sequence"/>
</dbReference>